<gene>
    <name evidence="1" type="ORF">HPC72_07485</name>
</gene>
<dbReference type="Proteomes" id="UP000504752">
    <property type="component" value="Chromosome"/>
</dbReference>
<dbReference type="AlphaFoldDB" id="A0A6M8B671"/>
<name>A0A6M8B671_9ACTO</name>
<accession>A0A6M8B671</accession>
<organism evidence="1 2">
    <name type="scientific">Actinomyces marmotae</name>
    <dbReference type="NCBI Taxonomy" id="2737173"/>
    <lineage>
        <taxon>Bacteria</taxon>
        <taxon>Bacillati</taxon>
        <taxon>Actinomycetota</taxon>
        <taxon>Actinomycetes</taxon>
        <taxon>Actinomycetales</taxon>
        <taxon>Actinomycetaceae</taxon>
        <taxon>Actinomyces</taxon>
    </lineage>
</organism>
<proteinExistence type="predicted"/>
<dbReference type="RefSeq" id="WP_159524353.1">
    <property type="nucleotide sequence ID" value="NZ_CP053642.1"/>
</dbReference>
<sequence>MSTDRVIRVLSGRDGAHVLALWGLVSLLPGARLRFDADAIAHLTWDGDDDALGVTAARGLVERTWGLGDGLLAGIKTTVPKRSAVNPKTEAEWRAVEQAGRLPTTSILAVFNAAATGEDKKGKIQDGDLKVVSSALTMLSGRSYTANIVQETWRLLEVEDADGARARAAVEIGRLLDGGLSIASSKPGLRFSAPVTPPRVASGSERVDIQPLVDLLAFTGQLLLSPAQRPFDPAAGDKALAWVLNPVPLDLAGLLDLSAAPPRSLAWPRYEAPIVSEGGRASISALKPAHPVTPASHRGSPNA</sequence>
<protein>
    <submittedName>
        <fullName evidence="1">Uncharacterized protein</fullName>
    </submittedName>
</protein>
<reference evidence="1 2" key="1">
    <citation type="submission" date="2020-05" db="EMBL/GenBank/DDBJ databases">
        <title>Actinomyces sp. zg-325.</title>
        <authorList>
            <person name="Yang C."/>
        </authorList>
    </citation>
    <scope>NUCLEOTIDE SEQUENCE [LARGE SCALE GENOMIC DNA]</scope>
    <source>
        <strain evidence="2">zg-325</strain>
    </source>
</reference>
<dbReference type="EMBL" id="CP053642">
    <property type="protein sequence ID" value="QKD80080.1"/>
    <property type="molecule type" value="Genomic_DNA"/>
</dbReference>
<dbReference type="KEGG" id="amam:HPC72_07485"/>
<evidence type="ECO:0000313" key="1">
    <source>
        <dbReference type="EMBL" id="QKD80080.1"/>
    </source>
</evidence>
<keyword evidence="2" id="KW-1185">Reference proteome</keyword>
<evidence type="ECO:0000313" key="2">
    <source>
        <dbReference type="Proteomes" id="UP000504752"/>
    </source>
</evidence>